<feature type="transmembrane region" description="Helical" evidence="11">
    <location>
        <begin position="337"/>
        <end position="359"/>
    </location>
</feature>
<evidence type="ECO:0000256" key="11">
    <source>
        <dbReference type="SAM" id="Phobius"/>
    </source>
</evidence>
<evidence type="ECO:0000256" key="10">
    <source>
        <dbReference type="PIRNR" id="PIRNR006247"/>
    </source>
</evidence>
<evidence type="ECO:0000256" key="8">
    <source>
        <dbReference type="ARBA" id="ARBA00023065"/>
    </source>
</evidence>
<feature type="transmembrane region" description="Helical" evidence="11">
    <location>
        <begin position="403"/>
        <end position="426"/>
    </location>
</feature>
<feature type="transmembrane region" description="Helical" evidence="11">
    <location>
        <begin position="248"/>
        <end position="271"/>
    </location>
</feature>
<evidence type="ECO:0000256" key="6">
    <source>
        <dbReference type="ARBA" id="ARBA00022958"/>
    </source>
</evidence>
<comment type="function">
    <text evidence="10">Low-affinity potassium transport system. Interacts with Trk system potassium uptake protein TrkA.</text>
</comment>
<comment type="similarity">
    <text evidence="10">Belongs to the TrkH potassium transport family.</text>
</comment>
<evidence type="ECO:0000256" key="3">
    <source>
        <dbReference type="ARBA" id="ARBA00022475"/>
    </source>
</evidence>
<keyword evidence="7 11" id="KW-1133">Transmembrane helix</keyword>
<feature type="transmembrane region" description="Helical" evidence="11">
    <location>
        <begin position="23"/>
        <end position="44"/>
    </location>
</feature>
<keyword evidence="2 10" id="KW-0813">Transport</keyword>
<evidence type="ECO:0000256" key="9">
    <source>
        <dbReference type="ARBA" id="ARBA00023136"/>
    </source>
</evidence>
<evidence type="ECO:0000313" key="13">
    <source>
        <dbReference type="Proteomes" id="UP001595962"/>
    </source>
</evidence>
<feature type="transmembrane region" description="Helical" evidence="11">
    <location>
        <begin position="145"/>
        <end position="165"/>
    </location>
</feature>
<feature type="transmembrane region" description="Helical" evidence="11">
    <location>
        <begin position="81"/>
        <end position="105"/>
    </location>
</feature>
<accession>A0ABV9JIS7</accession>
<evidence type="ECO:0000256" key="2">
    <source>
        <dbReference type="ARBA" id="ARBA00022448"/>
    </source>
</evidence>
<keyword evidence="10" id="KW-0997">Cell inner membrane</keyword>
<sequence>MSVPSLTLASPLKGTGYQMICKVLGHLLLILSCVQLAATAVAVIFREPVFWVFLGCAFFTLCCGYLLKYKGRNAHQIKNRQLFLLTTLSWLSLCLFSALPLYLLVPGCTLTDAVFETVSAVTTTGSTVFSGLDTMPKAVLFWRAVLNWMGGIGIIVMAIAILPALKIGGMRLFKTENSDTSDKILPRSSSLSAAIGLVYLFLTVLTGSSYYLAGMAGFDALTHAMTTVATGGFANYDASFGVYKDKPLVLWLSSLFMLLAALPFVLFVSWFKGDRHAIWRDPQVRVFLLLVFSCALVLTCYQVWHNQRGWFEAATHSVFNVVSVITTCGYASEDYTLWGNMAIMLFFYLTFAGACSGSTSGGLKIFRIQLCALLLFKQLKLLVHPKAVWHPTYGGRRIDDQLLGNVLSFCFVYFATIGFIAMMLAFSELDLVTAVTGAATAVANVGPGLGNIIGPAGNFSSLPDAAKWWLSLGMLLGRLEIMTLLILFTPAYWRY</sequence>
<evidence type="ECO:0000256" key="4">
    <source>
        <dbReference type="ARBA" id="ARBA00022538"/>
    </source>
</evidence>
<feature type="transmembrane region" description="Helical" evidence="11">
    <location>
        <begin position="50"/>
        <end position="69"/>
    </location>
</feature>
<evidence type="ECO:0000313" key="12">
    <source>
        <dbReference type="EMBL" id="MFC4654411.1"/>
    </source>
</evidence>
<dbReference type="PIRSF" id="PIRSF006247">
    <property type="entry name" value="TrkH"/>
    <property type="match status" value="1"/>
</dbReference>
<comment type="caution">
    <text evidence="12">The sequence shown here is derived from an EMBL/GenBank/DDBJ whole genome shotgun (WGS) entry which is preliminary data.</text>
</comment>
<keyword evidence="8 10" id="KW-0406">Ion transport</keyword>
<dbReference type="Pfam" id="PF02386">
    <property type="entry name" value="TrkH"/>
    <property type="match status" value="1"/>
</dbReference>
<keyword evidence="9 10" id="KW-0472">Membrane</keyword>
<protein>
    <recommendedName>
        <fullName evidence="10">Trk system potassium uptake protein</fullName>
    </recommendedName>
</protein>
<evidence type="ECO:0000256" key="5">
    <source>
        <dbReference type="ARBA" id="ARBA00022692"/>
    </source>
</evidence>
<feature type="transmembrane region" description="Helical" evidence="11">
    <location>
        <begin position="468"/>
        <end position="493"/>
    </location>
</feature>
<gene>
    <name evidence="12" type="ORF">ACFO3I_05135</name>
</gene>
<dbReference type="Proteomes" id="UP001595962">
    <property type="component" value="Unassembled WGS sequence"/>
</dbReference>
<organism evidence="12 13">
    <name type="scientific">Rheinheimera marina</name>
    <dbReference type="NCBI Taxonomy" id="1774958"/>
    <lineage>
        <taxon>Bacteria</taxon>
        <taxon>Pseudomonadati</taxon>
        <taxon>Pseudomonadota</taxon>
        <taxon>Gammaproteobacteria</taxon>
        <taxon>Chromatiales</taxon>
        <taxon>Chromatiaceae</taxon>
        <taxon>Rheinheimera</taxon>
    </lineage>
</organism>
<evidence type="ECO:0000256" key="1">
    <source>
        <dbReference type="ARBA" id="ARBA00004651"/>
    </source>
</evidence>
<dbReference type="InterPro" id="IPR003445">
    <property type="entry name" value="Cat_transpt"/>
</dbReference>
<keyword evidence="5 11" id="KW-0812">Transmembrane</keyword>
<feature type="transmembrane region" description="Helical" evidence="11">
    <location>
        <begin position="283"/>
        <end position="304"/>
    </location>
</feature>
<dbReference type="PANTHER" id="PTHR32024:SF3">
    <property type="entry name" value="TRK SYSTEM POTASSIUM UPTAKE PROTEIN"/>
    <property type="match status" value="1"/>
</dbReference>
<keyword evidence="13" id="KW-1185">Reference proteome</keyword>
<dbReference type="InterPro" id="IPR004772">
    <property type="entry name" value="TrkH"/>
</dbReference>
<dbReference type="EMBL" id="JBHSGB010000005">
    <property type="protein sequence ID" value="MFC4654411.1"/>
    <property type="molecule type" value="Genomic_DNA"/>
</dbReference>
<keyword evidence="3 10" id="KW-1003">Cell membrane</keyword>
<reference evidence="13" key="1">
    <citation type="journal article" date="2019" name="Int. J. Syst. Evol. Microbiol.">
        <title>The Global Catalogue of Microorganisms (GCM) 10K type strain sequencing project: providing services to taxonomists for standard genome sequencing and annotation.</title>
        <authorList>
            <consortium name="The Broad Institute Genomics Platform"/>
            <consortium name="The Broad Institute Genome Sequencing Center for Infectious Disease"/>
            <person name="Wu L."/>
            <person name="Ma J."/>
        </authorList>
    </citation>
    <scope>NUCLEOTIDE SEQUENCE [LARGE SCALE GENOMIC DNA]</scope>
    <source>
        <strain evidence="13">DT28</strain>
    </source>
</reference>
<feature type="transmembrane region" description="Helical" evidence="11">
    <location>
        <begin position="191"/>
        <end position="213"/>
    </location>
</feature>
<name>A0ABV9JIS7_9GAMM</name>
<dbReference type="PANTHER" id="PTHR32024">
    <property type="entry name" value="TRK SYSTEM POTASSIUM UPTAKE PROTEIN TRKG-RELATED"/>
    <property type="match status" value="1"/>
</dbReference>
<dbReference type="RefSeq" id="WP_377332296.1">
    <property type="nucleotide sequence ID" value="NZ_JBHSGB010000005.1"/>
</dbReference>
<keyword evidence="4 10" id="KW-0633">Potassium transport</keyword>
<keyword evidence="6 10" id="KW-0630">Potassium</keyword>
<evidence type="ECO:0000256" key="7">
    <source>
        <dbReference type="ARBA" id="ARBA00022989"/>
    </source>
</evidence>
<proteinExistence type="inferred from homology"/>
<comment type="subcellular location">
    <subcellularLocation>
        <location evidence="10">Cell inner membrane</location>
        <topology evidence="10">Multi-pass membrane protein</topology>
    </subcellularLocation>
    <subcellularLocation>
        <location evidence="1">Cell membrane</location>
        <topology evidence="1">Multi-pass membrane protein</topology>
    </subcellularLocation>
</comment>